<dbReference type="HOGENOM" id="CLU_3356509_0_0_6"/>
<evidence type="ECO:0000313" key="2">
    <source>
        <dbReference type="Proteomes" id="UP000000238"/>
    </source>
</evidence>
<evidence type="ECO:0000313" key="1">
    <source>
        <dbReference type="EMBL" id="ABC30400.1"/>
    </source>
</evidence>
<keyword evidence="2" id="KW-1185">Reference proteome</keyword>
<reference evidence="1 2" key="1">
    <citation type="journal article" date="2005" name="Nucleic Acids Res.">
        <title>Genomic blueprint of Hahella chejuensis, a marine microbe producing an algicidal agent.</title>
        <authorList>
            <person name="Jeong H."/>
            <person name="Yim J.H."/>
            <person name="Lee C."/>
            <person name="Choi S.-H."/>
            <person name="Park Y.K."/>
            <person name="Yoon S.H."/>
            <person name="Hur C.-G."/>
            <person name="Kang H.-Y."/>
            <person name="Kim D."/>
            <person name="Lee H.H."/>
            <person name="Park K.H."/>
            <person name="Park S.-H."/>
            <person name="Park H.-S."/>
            <person name="Lee H.K."/>
            <person name="Oh T.K."/>
            <person name="Kim J.F."/>
        </authorList>
    </citation>
    <scope>NUCLEOTIDE SEQUENCE [LARGE SCALE GENOMIC DNA]</scope>
    <source>
        <strain evidence="1 2">KCTC 2396</strain>
    </source>
</reference>
<sequence length="36" mass="4255">MGLFFIRIMNKRLDHLLNLVFSPLFHSGKLPKEVRS</sequence>
<gene>
    <name evidence="1" type="ordered locus">HCH_03660</name>
</gene>
<dbReference type="Proteomes" id="UP000000238">
    <property type="component" value="Chromosome"/>
</dbReference>
<dbReference type="KEGG" id="hch:HCH_03660"/>
<dbReference type="EMBL" id="CP000155">
    <property type="protein sequence ID" value="ABC30400.1"/>
    <property type="molecule type" value="Genomic_DNA"/>
</dbReference>
<name>Q2SG24_HAHCH</name>
<protein>
    <submittedName>
        <fullName evidence="1">Uncharacterized protein</fullName>
    </submittedName>
</protein>
<organism evidence="1 2">
    <name type="scientific">Hahella chejuensis (strain KCTC 2396)</name>
    <dbReference type="NCBI Taxonomy" id="349521"/>
    <lineage>
        <taxon>Bacteria</taxon>
        <taxon>Pseudomonadati</taxon>
        <taxon>Pseudomonadota</taxon>
        <taxon>Gammaproteobacteria</taxon>
        <taxon>Oceanospirillales</taxon>
        <taxon>Hahellaceae</taxon>
        <taxon>Hahella</taxon>
    </lineage>
</organism>
<dbReference type="AlphaFoldDB" id="Q2SG24"/>
<proteinExistence type="predicted"/>
<accession>Q2SG24</accession>